<dbReference type="EMBL" id="CM001219">
    <property type="protein sequence ID" value="AES68822.1"/>
    <property type="molecule type" value="Genomic_DNA"/>
</dbReference>
<evidence type="ECO:0000313" key="2">
    <source>
        <dbReference type="EnsemblPlants" id="AES68822"/>
    </source>
</evidence>
<organism evidence="1 3">
    <name type="scientific">Medicago truncatula</name>
    <name type="common">Barrel medic</name>
    <name type="synonym">Medicago tribuloides</name>
    <dbReference type="NCBI Taxonomy" id="3880"/>
    <lineage>
        <taxon>Eukaryota</taxon>
        <taxon>Viridiplantae</taxon>
        <taxon>Streptophyta</taxon>
        <taxon>Embryophyta</taxon>
        <taxon>Tracheophyta</taxon>
        <taxon>Spermatophyta</taxon>
        <taxon>Magnoliopsida</taxon>
        <taxon>eudicotyledons</taxon>
        <taxon>Gunneridae</taxon>
        <taxon>Pentapetalae</taxon>
        <taxon>rosids</taxon>
        <taxon>fabids</taxon>
        <taxon>Fabales</taxon>
        <taxon>Fabaceae</taxon>
        <taxon>Papilionoideae</taxon>
        <taxon>50 kb inversion clade</taxon>
        <taxon>NPAAA clade</taxon>
        <taxon>Hologalegina</taxon>
        <taxon>IRL clade</taxon>
        <taxon>Trifolieae</taxon>
        <taxon>Medicago</taxon>
    </lineage>
</organism>
<dbReference type="AlphaFoldDB" id="G7IVY8"/>
<proteinExistence type="predicted"/>
<reference evidence="2" key="3">
    <citation type="submission" date="2015-04" db="UniProtKB">
        <authorList>
            <consortium name="EnsemblPlants"/>
        </authorList>
    </citation>
    <scope>IDENTIFICATION</scope>
    <source>
        <strain evidence="2">cv. Jemalong A17</strain>
    </source>
</reference>
<protein>
    <submittedName>
        <fullName evidence="1 2">Uncharacterized protein</fullName>
    </submittedName>
</protein>
<name>G7IVY8_MEDTR</name>
<dbReference type="PaxDb" id="3880-AES68822"/>
<gene>
    <name evidence="1" type="ordered locus">MTR_3g015690</name>
</gene>
<dbReference type="Proteomes" id="UP000002051">
    <property type="component" value="Chromosome 3"/>
</dbReference>
<evidence type="ECO:0000313" key="3">
    <source>
        <dbReference type="Proteomes" id="UP000002051"/>
    </source>
</evidence>
<reference evidence="1 3" key="1">
    <citation type="journal article" date="2011" name="Nature">
        <title>The Medicago genome provides insight into the evolution of rhizobial symbioses.</title>
        <authorList>
            <person name="Young N.D."/>
            <person name="Debelle F."/>
            <person name="Oldroyd G.E."/>
            <person name="Geurts R."/>
            <person name="Cannon S.B."/>
            <person name="Udvardi M.K."/>
            <person name="Benedito V.A."/>
            <person name="Mayer K.F."/>
            <person name="Gouzy J."/>
            <person name="Schoof H."/>
            <person name="Van de Peer Y."/>
            <person name="Proost S."/>
            <person name="Cook D.R."/>
            <person name="Meyers B.C."/>
            <person name="Spannagl M."/>
            <person name="Cheung F."/>
            <person name="De Mita S."/>
            <person name="Krishnakumar V."/>
            <person name="Gundlach H."/>
            <person name="Zhou S."/>
            <person name="Mudge J."/>
            <person name="Bharti A.K."/>
            <person name="Murray J.D."/>
            <person name="Naoumkina M.A."/>
            <person name="Rosen B."/>
            <person name="Silverstein K.A."/>
            <person name="Tang H."/>
            <person name="Rombauts S."/>
            <person name="Zhao P.X."/>
            <person name="Zhou P."/>
            <person name="Barbe V."/>
            <person name="Bardou P."/>
            <person name="Bechner M."/>
            <person name="Bellec A."/>
            <person name="Berger A."/>
            <person name="Berges H."/>
            <person name="Bidwell S."/>
            <person name="Bisseling T."/>
            <person name="Choisne N."/>
            <person name="Couloux A."/>
            <person name="Denny R."/>
            <person name="Deshpande S."/>
            <person name="Dai X."/>
            <person name="Doyle J.J."/>
            <person name="Dudez A.M."/>
            <person name="Farmer A.D."/>
            <person name="Fouteau S."/>
            <person name="Franken C."/>
            <person name="Gibelin C."/>
            <person name="Gish J."/>
            <person name="Goldstein S."/>
            <person name="Gonzalez A.J."/>
            <person name="Green P.J."/>
            <person name="Hallab A."/>
            <person name="Hartog M."/>
            <person name="Hua A."/>
            <person name="Humphray S.J."/>
            <person name="Jeong D.H."/>
            <person name="Jing Y."/>
            <person name="Jocker A."/>
            <person name="Kenton S.M."/>
            <person name="Kim D.J."/>
            <person name="Klee K."/>
            <person name="Lai H."/>
            <person name="Lang C."/>
            <person name="Lin S."/>
            <person name="Macmil S.L."/>
            <person name="Magdelenat G."/>
            <person name="Matthews L."/>
            <person name="McCorrison J."/>
            <person name="Monaghan E.L."/>
            <person name="Mun J.H."/>
            <person name="Najar F.Z."/>
            <person name="Nicholson C."/>
            <person name="Noirot C."/>
            <person name="O'Bleness M."/>
            <person name="Paule C.R."/>
            <person name="Poulain J."/>
            <person name="Prion F."/>
            <person name="Qin B."/>
            <person name="Qu C."/>
            <person name="Retzel E.F."/>
            <person name="Riddle C."/>
            <person name="Sallet E."/>
            <person name="Samain S."/>
            <person name="Samson N."/>
            <person name="Sanders I."/>
            <person name="Saurat O."/>
            <person name="Scarpelli C."/>
            <person name="Schiex T."/>
            <person name="Segurens B."/>
            <person name="Severin A.J."/>
            <person name="Sherrier D.J."/>
            <person name="Shi R."/>
            <person name="Sims S."/>
            <person name="Singer S.R."/>
            <person name="Sinharoy S."/>
            <person name="Sterck L."/>
            <person name="Viollet A."/>
            <person name="Wang B.B."/>
            <person name="Wang K."/>
            <person name="Wang M."/>
            <person name="Wang X."/>
            <person name="Warfsmann J."/>
            <person name="Weissenbach J."/>
            <person name="White D.D."/>
            <person name="White J.D."/>
            <person name="Wiley G.B."/>
            <person name="Wincker P."/>
            <person name="Xing Y."/>
            <person name="Yang L."/>
            <person name="Yao Z."/>
            <person name="Ying F."/>
            <person name="Zhai J."/>
            <person name="Zhou L."/>
            <person name="Zuber A."/>
            <person name="Denarie J."/>
            <person name="Dixon R.A."/>
            <person name="May G.D."/>
            <person name="Schwartz D.C."/>
            <person name="Rogers J."/>
            <person name="Quetier F."/>
            <person name="Town C.D."/>
            <person name="Roe B.A."/>
        </authorList>
    </citation>
    <scope>NUCLEOTIDE SEQUENCE [LARGE SCALE GENOMIC DNA]</scope>
    <source>
        <strain evidence="1">A17</strain>
        <strain evidence="2 3">cv. Jemalong A17</strain>
    </source>
</reference>
<reference evidence="1 3" key="2">
    <citation type="journal article" date="2014" name="BMC Genomics">
        <title>An improved genome release (version Mt4.0) for the model legume Medicago truncatula.</title>
        <authorList>
            <person name="Tang H."/>
            <person name="Krishnakumar V."/>
            <person name="Bidwell S."/>
            <person name="Rosen B."/>
            <person name="Chan A."/>
            <person name="Zhou S."/>
            <person name="Gentzbittel L."/>
            <person name="Childs K.L."/>
            <person name="Yandell M."/>
            <person name="Gundlach H."/>
            <person name="Mayer K.F."/>
            <person name="Schwartz D.C."/>
            <person name="Town C.D."/>
        </authorList>
    </citation>
    <scope>GENOME REANNOTATION</scope>
    <source>
        <strain evidence="2 3">cv. Jemalong A17</strain>
    </source>
</reference>
<evidence type="ECO:0000313" key="1">
    <source>
        <dbReference type="EMBL" id="AES68822.1"/>
    </source>
</evidence>
<dbReference type="EnsemblPlants" id="AES68822">
    <property type="protein sequence ID" value="AES68822"/>
    <property type="gene ID" value="MTR_3g015690"/>
</dbReference>
<dbReference type="HOGENOM" id="CLU_2486754_0_0_1"/>
<sequence>MRKIDFLEKMQRKNSFKVDTRLALIPCYESKDSMVLDQMQWKVIRSFLRIGKPLKNPQILLQFCVWTFLPIYHQKPEEISQEILQEK</sequence>
<keyword evidence="3" id="KW-1185">Reference proteome</keyword>
<accession>G7IVY8</accession>